<dbReference type="AlphaFoldDB" id="A0AAD4UM16"/>
<organism evidence="2 3">
    <name type="scientific">Ovis ammon polii</name>
    <dbReference type="NCBI Taxonomy" id="230172"/>
    <lineage>
        <taxon>Eukaryota</taxon>
        <taxon>Metazoa</taxon>
        <taxon>Chordata</taxon>
        <taxon>Craniata</taxon>
        <taxon>Vertebrata</taxon>
        <taxon>Euteleostomi</taxon>
        <taxon>Mammalia</taxon>
        <taxon>Eutheria</taxon>
        <taxon>Laurasiatheria</taxon>
        <taxon>Artiodactyla</taxon>
        <taxon>Ruminantia</taxon>
        <taxon>Pecora</taxon>
        <taxon>Bovidae</taxon>
        <taxon>Caprinae</taxon>
        <taxon>Ovis</taxon>
    </lineage>
</organism>
<dbReference type="Proteomes" id="UP001214576">
    <property type="component" value="Unassembled WGS sequence"/>
</dbReference>
<evidence type="ECO:0000313" key="3">
    <source>
        <dbReference type="Proteomes" id="UP001214576"/>
    </source>
</evidence>
<proteinExistence type="predicted"/>
<keyword evidence="3" id="KW-1185">Reference proteome</keyword>
<accession>A0AAD4UM16</accession>
<comment type="caution">
    <text evidence="2">The sequence shown here is derived from an EMBL/GenBank/DDBJ whole genome shotgun (WGS) entry which is preliminary data.</text>
</comment>
<name>A0AAD4UM16_OVIAM</name>
<evidence type="ECO:0000256" key="1">
    <source>
        <dbReference type="SAM" id="MobiDB-lite"/>
    </source>
</evidence>
<evidence type="ECO:0000313" key="2">
    <source>
        <dbReference type="EMBL" id="KAI4547681.1"/>
    </source>
</evidence>
<gene>
    <name evidence="2" type="ORF">MG293_000011</name>
</gene>
<protein>
    <submittedName>
        <fullName evidence="2">Uncharacterized protein</fullName>
    </submittedName>
</protein>
<dbReference type="EMBL" id="JAKZEL010000001">
    <property type="protein sequence ID" value="KAI4547681.1"/>
    <property type="molecule type" value="Genomic_DNA"/>
</dbReference>
<feature type="compositionally biased region" description="Basic and acidic residues" evidence="1">
    <location>
        <begin position="121"/>
        <end position="134"/>
    </location>
</feature>
<reference evidence="2" key="1">
    <citation type="submission" date="2022-03" db="EMBL/GenBank/DDBJ databases">
        <title>Genomic analyses of argali, domestic sheep and their hybrids provide insights into chromosomal evolution, heterosis and genetic basis of agronomic traits.</title>
        <authorList>
            <person name="Li M."/>
        </authorList>
    </citation>
    <scope>NUCLEOTIDE SEQUENCE</scope>
    <source>
        <strain evidence="2">CAU-MHL-2022a</strain>
        <tissue evidence="2">Skin</tissue>
    </source>
</reference>
<sequence length="146" mass="16443">MPNDCLLYIKVEVTSLEKLVQHSCAKIRKDLEKASTGAVSTILNPRSHSVQLCACGRQPISALQLSTFVLRLSCGYTRSQMGDSLLLPGMHACFADKRPKLRFYVFNERNNLRYSEIKPNRWLQKQEEEKEGKSPCEATEAPRGAA</sequence>
<feature type="region of interest" description="Disordered" evidence="1">
    <location>
        <begin position="121"/>
        <end position="146"/>
    </location>
</feature>